<dbReference type="AlphaFoldDB" id="A0A2J7ZX02"/>
<feature type="compositionally biased region" description="Polar residues" evidence="1">
    <location>
        <begin position="472"/>
        <end position="484"/>
    </location>
</feature>
<comment type="caution">
    <text evidence="2">The sequence shown here is derived from an EMBL/GenBank/DDBJ whole genome shotgun (WGS) entry which is preliminary data.</text>
</comment>
<organism evidence="2 3">
    <name type="scientific">Tetrabaena socialis</name>
    <dbReference type="NCBI Taxonomy" id="47790"/>
    <lineage>
        <taxon>Eukaryota</taxon>
        <taxon>Viridiplantae</taxon>
        <taxon>Chlorophyta</taxon>
        <taxon>core chlorophytes</taxon>
        <taxon>Chlorophyceae</taxon>
        <taxon>CS clade</taxon>
        <taxon>Chlamydomonadales</taxon>
        <taxon>Tetrabaenaceae</taxon>
        <taxon>Tetrabaena</taxon>
    </lineage>
</organism>
<sequence length="502" mass="49157">MVNGYTPPLPPSADTDGDDSAAAPRSTKVTCPGSTGPGPAPGAAGKPGPTVAMEPSAAGGGSASAAAIVLGPPPASPALEAAAAAGGASAPGRGCGSCSSSCTAGLGSRGKELGARKGPKAAAGACEPAPPKARAENMSAPSSPTMPFAMSLSGSPSLRRGTSMVLKALSVDSGRCASRSSPRAAAADSELCASCSLERASMPHALDSSGTARRRQRSSSSEEKHSAGSSSAALPPLPPPAGSSAPGPPGPPTAASRPPCSASSSATSSPTSTPHSTSGKTSALLLGSATTSRCSRQSSIMALGSSAAEPPCSAHDCSCGRGRGGEGGVFGGTVRIQFGWCSMMRELGRLLRCPFSPAVSSSEAMEAACPTTSVLMGQRIPAQHQANVTASRTHQHAPSAFAARPLLHRVPAFTAAGGAAGRMVRMPRAAAPSGTSSPATQPSTTRRLPHTSGGWSQSELTPASRLPRPIATSASQPPGEQHTTALERGGGGAGAAPPPPQP</sequence>
<feature type="region of interest" description="Disordered" evidence="1">
    <location>
        <begin position="202"/>
        <end position="282"/>
    </location>
</feature>
<feature type="region of interest" description="Disordered" evidence="1">
    <location>
        <begin position="428"/>
        <end position="502"/>
    </location>
</feature>
<dbReference type="Proteomes" id="UP000236333">
    <property type="component" value="Unassembled WGS sequence"/>
</dbReference>
<feature type="compositionally biased region" description="Low complexity" evidence="1">
    <location>
        <begin position="77"/>
        <end position="106"/>
    </location>
</feature>
<feature type="compositionally biased region" description="Low complexity" evidence="1">
    <location>
        <begin position="428"/>
        <end position="446"/>
    </location>
</feature>
<feature type="region of interest" description="Disordered" evidence="1">
    <location>
        <begin position="1"/>
        <end position="158"/>
    </location>
</feature>
<evidence type="ECO:0000256" key="1">
    <source>
        <dbReference type="SAM" id="MobiDB-lite"/>
    </source>
</evidence>
<reference evidence="2 3" key="1">
    <citation type="journal article" date="2017" name="Mol. Biol. Evol.">
        <title>The 4-celled Tetrabaena socialis nuclear genome reveals the essential components for genetic control of cell number at the origin of multicellularity in the volvocine lineage.</title>
        <authorList>
            <person name="Featherston J."/>
            <person name="Arakaki Y."/>
            <person name="Hanschen E.R."/>
            <person name="Ferris P.J."/>
            <person name="Michod R.E."/>
            <person name="Olson B.J.S.C."/>
            <person name="Nozaki H."/>
            <person name="Durand P.M."/>
        </authorList>
    </citation>
    <scope>NUCLEOTIDE SEQUENCE [LARGE SCALE GENOMIC DNA]</scope>
    <source>
        <strain evidence="2 3">NIES-571</strain>
    </source>
</reference>
<gene>
    <name evidence="2" type="ORF">TSOC_008938</name>
</gene>
<evidence type="ECO:0000313" key="2">
    <source>
        <dbReference type="EMBL" id="PNH04803.1"/>
    </source>
</evidence>
<dbReference type="EMBL" id="PGGS01000358">
    <property type="protein sequence ID" value="PNH04803.1"/>
    <property type="molecule type" value="Genomic_DNA"/>
</dbReference>
<name>A0A2J7ZX02_9CHLO</name>
<evidence type="ECO:0000313" key="3">
    <source>
        <dbReference type="Proteomes" id="UP000236333"/>
    </source>
</evidence>
<feature type="compositionally biased region" description="Low complexity" evidence="1">
    <location>
        <begin position="253"/>
        <end position="282"/>
    </location>
</feature>
<keyword evidence="3" id="KW-1185">Reference proteome</keyword>
<protein>
    <submittedName>
        <fullName evidence="2">Uncharacterized protein</fullName>
    </submittedName>
</protein>
<proteinExistence type="predicted"/>
<feature type="compositionally biased region" description="Pro residues" evidence="1">
    <location>
        <begin position="235"/>
        <end position="252"/>
    </location>
</feature>
<accession>A0A2J7ZX02</accession>